<dbReference type="EMBL" id="MN740029">
    <property type="protein sequence ID" value="QHT84989.1"/>
    <property type="molecule type" value="Genomic_DNA"/>
</dbReference>
<reference evidence="1" key="1">
    <citation type="journal article" date="2020" name="Nature">
        <title>Giant virus diversity and host interactions through global metagenomics.</title>
        <authorList>
            <person name="Schulz F."/>
            <person name="Roux S."/>
            <person name="Paez-Espino D."/>
            <person name="Jungbluth S."/>
            <person name="Walsh D.A."/>
            <person name="Denef V.J."/>
            <person name="McMahon K.D."/>
            <person name="Konstantinidis K.T."/>
            <person name="Eloe-Fadrosh E.A."/>
            <person name="Kyrpides N.C."/>
            <person name="Woyke T."/>
        </authorList>
    </citation>
    <scope>NUCLEOTIDE SEQUENCE</scope>
    <source>
        <strain evidence="1">GVMAG-M-3300023184-178</strain>
    </source>
</reference>
<name>A0A6C0HWS7_9ZZZZ</name>
<proteinExistence type="predicted"/>
<dbReference type="AlphaFoldDB" id="A0A6C0HWS7"/>
<protein>
    <submittedName>
        <fullName evidence="1">Uncharacterized protein</fullName>
    </submittedName>
</protein>
<sequence length="62" mass="7368">MEFVYVMINGSEWEDIVIYLTEKEAIETSITNPNIRIEIFSKKTDCNGYLPTYNYYKDGKLY</sequence>
<evidence type="ECO:0000313" key="1">
    <source>
        <dbReference type="EMBL" id="QHT84989.1"/>
    </source>
</evidence>
<accession>A0A6C0HWS7</accession>
<organism evidence="1">
    <name type="scientific">viral metagenome</name>
    <dbReference type="NCBI Taxonomy" id="1070528"/>
    <lineage>
        <taxon>unclassified sequences</taxon>
        <taxon>metagenomes</taxon>
        <taxon>organismal metagenomes</taxon>
    </lineage>
</organism>